<dbReference type="Pfam" id="PF13639">
    <property type="entry name" value="zf-RING_2"/>
    <property type="match status" value="1"/>
</dbReference>
<dbReference type="FunFam" id="3.30.40.10:FF:000022">
    <property type="entry name" value="E3 ubiquitin-protein ligase RING1-like"/>
    <property type="match status" value="1"/>
</dbReference>
<gene>
    <name evidence="11" type="ORF">SLEP1_g28290</name>
</gene>
<accession>A0AAV5JVT5</accession>
<keyword evidence="3" id="KW-0808">Transferase</keyword>
<feature type="compositionally biased region" description="Basic and acidic residues" evidence="9">
    <location>
        <begin position="141"/>
        <end position="157"/>
    </location>
</feature>
<evidence type="ECO:0000256" key="1">
    <source>
        <dbReference type="ARBA" id="ARBA00000900"/>
    </source>
</evidence>
<keyword evidence="12" id="KW-1185">Reference proteome</keyword>
<dbReference type="PROSITE" id="PS50089">
    <property type="entry name" value="ZF_RING_2"/>
    <property type="match status" value="1"/>
</dbReference>
<dbReference type="EMBL" id="BPVZ01000049">
    <property type="protein sequence ID" value="GKV17832.1"/>
    <property type="molecule type" value="Genomic_DNA"/>
</dbReference>
<evidence type="ECO:0000256" key="9">
    <source>
        <dbReference type="SAM" id="MobiDB-lite"/>
    </source>
</evidence>
<dbReference type="Pfam" id="PF14369">
    <property type="entry name" value="Zn_ribbon_19"/>
    <property type="match status" value="1"/>
</dbReference>
<dbReference type="PANTHER" id="PTHR15710:SF242">
    <property type="entry name" value="OS06G0633500 PROTEIN"/>
    <property type="match status" value="1"/>
</dbReference>
<dbReference type="EC" id="2.3.2.27" evidence="2"/>
<dbReference type="GO" id="GO:0016567">
    <property type="term" value="P:protein ubiquitination"/>
    <property type="evidence" value="ECO:0007669"/>
    <property type="project" value="TreeGrafter"/>
</dbReference>
<comment type="caution">
    <text evidence="11">The sequence shown here is derived from an EMBL/GenBank/DDBJ whole genome shotgun (WGS) entry which is preliminary data.</text>
</comment>
<keyword evidence="5 8" id="KW-0863">Zinc-finger</keyword>
<evidence type="ECO:0000256" key="2">
    <source>
        <dbReference type="ARBA" id="ARBA00012483"/>
    </source>
</evidence>
<feature type="compositionally biased region" description="Acidic residues" evidence="9">
    <location>
        <begin position="111"/>
        <end position="140"/>
    </location>
</feature>
<evidence type="ECO:0000313" key="11">
    <source>
        <dbReference type="EMBL" id="GKV17832.1"/>
    </source>
</evidence>
<dbReference type="Gene3D" id="3.30.40.10">
    <property type="entry name" value="Zinc/RING finger domain, C3HC4 (zinc finger)"/>
    <property type="match status" value="1"/>
</dbReference>
<dbReference type="GO" id="GO:0005737">
    <property type="term" value="C:cytoplasm"/>
    <property type="evidence" value="ECO:0007669"/>
    <property type="project" value="TreeGrafter"/>
</dbReference>
<dbReference type="InterPro" id="IPR001841">
    <property type="entry name" value="Znf_RING"/>
</dbReference>
<dbReference type="Proteomes" id="UP001054252">
    <property type="component" value="Unassembled WGS sequence"/>
</dbReference>
<dbReference type="InterPro" id="IPR013083">
    <property type="entry name" value="Znf_RING/FYVE/PHD"/>
</dbReference>
<protein>
    <recommendedName>
        <fullName evidence="2">RING-type E3 ubiquitin transferase</fullName>
        <ecNumber evidence="2">2.3.2.27</ecNumber>
    </recommendedName>
</protein>
<feature type="domain" description="RING-type" evidence="10">
    <location>
        <begin position="262"/>
        <end position="303"/>
    </location>
</feature>
<sequence length="345" mass="38232">MSNSPSLTPTADESDAVRLEHWCHQCLKRVAVETVENSPEVICNECKNGFVEAIQAIPSDADRDDSSLSSQFEYVLRLLRQVAGEDDGVQPPTQDPPTEDDFFGVELDGWYNDEDDDEENENDNEENEEGNNDNVEEEDRSVDQNEENRNTGDDSEEDLRRITREVLLRRARNQSRRRSRQNQWTEIRMGLGNSIELRFELSDSDRYIGNPEDYVDAAGFEDLLQNLAESDIGRRGAPPAAKSAVSGLPTVEILKEAEAVVCAICKDVVGVGEFMKKLPCGHGYHGDCIVQWLGTRNSCPVCRFELPTDDAEYEEERKKRGLASVDGASASASASASGVSDSGSS</sequence>
<evidence type="ECO:0000313" key="12">
    <source>
        <dbReference type="Proteomes" id="UP001054252"/>
    </source>
</evidence>
<feature type="compositionally biased region" description="Low complexity" evidence="9">
    <location>
        <begin position="323"/>
        <end position="345"/>
    </location>
</feature>
<dbReference type="GO" id="GO:0008270">
    <property type="term" value="F:zinc ion binding"/>
    <property type="evidence" value="ECO:0007669"/>
    <property type="project" value="UniProtKB-KW"/>
</dbReference>
<evidence type="ECO:0000256" key="8">
    <source>
        <dbReference type="PROSITE-ProRule" id="PRU00175"/>
    </source>
</evidence>
<name>A0AAV5JVT5_9ROSI</name>
<evidence type="ECO:0000256" key="3">
    <source>
        <dbReference type="ARBA" id="ARBA00022679"/>
    </source>
</evidence>
<dbReference type="AlphaFoldDB" id="A0AAV5JVT5"/>
<reference evidence="11 12" key="1">
    <citation type="journal article" date="2021" name="Commun. Biol.">
        <title>The genome of Shorea leprosula (Dipterocarpaceae) highlights the ecological relevance of drought in aseasonal tropical rainforests.</title>
        <authorList>
            <person name="Ng K.K.S."/>
            <person name="Kobayashi M.J."/>
            <person name="Fawcett J.A."/>
            <person name="Hatakeyama M."/>
            <person name="Paape T."/>
            <person name="Ng C.H."/>
            <person name="Ang C.C."/>
            <person name="Tnah L.H."/>
            <person name="Lee C.T."/>
            <person name="Nishiyama T."/>
            <person name="Sese J."/>
            <person name="O'Brien M.J."/>
            <person name="Copetti D."/>
            <person name="Mohd Noor M.I."/>
            <person name="Ong R.C."/>
            <person name="Putra M."/>
            <person name="Sireger I.Z."/>
            <person name="Indrioko S."/>
            <person name="Kosugi Y."/>
            <person name="Izuno A."/>
            <person name="Isagi Y."/>
            <person name="Lee S.L."/>
            <person name="Shimizu K.K."/>
        </authorList>
    </citation>
    <scope>NUCLEOTIDE SEQUENCE [LARGE SCALE GENOMIC DNA]</scope>
    <source>
        <strain evidence="11">214</strain>
    </source>
</reference>
<keyword evidence="6" id="KW-0833">Ubl conjugation pathway</keyword>
<dbReference type="SUPFAM" id="SSF57850">
    <property type="entry name" value="RING/U-box"/>
    <property type="match status" value="1"/>
</dbReference>
<feature type="region of interest" description="Disordered" evidence="9">
    <location>
        <begin position="315"/>
        <end position="345"/>
    </location>
</feature>
<evidence type="ECO:0000259" key="10">
    <source>
        <dbReference type="PROSITE" id="PS50089"/>
    </source>
</evidence>
<evidence type="ECO:0000256" key="5">
    <source>
        <dbReference type="ARBA" id="ARBA00022771"/>
    </source>
</evidence>
<dbReference type="InterPro" id="IPR039525">
    <property type="entry name" value="RNF126-like_zinc-ribbon"/>
</dbReference>
<evidence type="ECO:0000256" key="4">
    <source>
        <dbReference type="ARBA" id="ARBA00022723"/>
    </source>
</evidence>
<evidence type="ECO:0000256" key="6">
    <source>
        <dbReference type="ARBA" id="ARBA00022786"/>
    </source>
</evidence>
<dbReference type="GO" id="GO:0061630">
    <property type="term" value="F:ubiquitin protein ligase activity"/>
    <property type="evidence" value="ECO:0007669"/>
    <property type="project" value="UniProtKB-EC"/>
</dbReference>
<proteinExistence type="predicted"/>
<comment type="catalytic activity">
    <reaction evidence="1">
        <text>S-ubiquitinyl-[E2 ubiquitin-conjugating enzyme]-L-cysteine + [acceptor protein]-L-lysine = [E2 ubiquitin-conjugating enzyme]-L-cysteine + N(6)-ubiquitinyl-[acceptor protein]-L-lysine.</text>
        <dbReference type="EC" id="2.3.2.27"/>
    </reaction>
</comment>
<dbReference type="SMART" id="SM00184">
    <property type="entry name" value="RING"/>
    <property type="match status" value="1"/>
</dbReference>
<keyword evidence="4" id="KW-0479">Metal-binding</keyword>
<organism evidence="11 12">
    <name type="scientific">Rubroshorea leprosula</name>
    <dbReference type="NCBI Taxonomy" id="152421"/>
    <lineage>
        <taxon>Eukaryota</taxon>
        <taxon>Viridiplantae</taxon>
        <taxon>Streptophyta</taxon>
        <taxon>Embryophyta</taxon>
        <taxon>Tracheophyta</taxon>
        <taxon>Spermatophyta</taxon>
        <taxon>Magnoliopsida</taxon>
        <taxon>eudicotyledons</taxon>
        <taxon>Gunneridae</taxon>
        <taxon>Pentapetalae</taxon>
        <taxon>rosids</taxon>
        <taxon>malvids</taxon>
        <taxon>Malvales</taxon>
        <taxon>Dipterocarpaceae</taxon>
        <taxon>Rubroshorea</taxon>
    </lineage>
</organism>
<evidence type="ECO:0000256" key="7">
    <source>
        <dbReference type="ARBA" id="ARBA00022833"/>
    </source>
</evidence>
<dbReference type="PANTHER" id="PTHR15710">
    <property type="entry name" value="E3 UBIQUITIN-PROTEIN LIGASE PRAJA"/>
    <property type="match status" value="1"/>
</dbReference>
<keyword evidence="7" id="KW-0862">Zinc</keyword>
<feature type="region of interest" description="Disordered" evidence="9">
    <location>
        <begin position="84"/>
        <end position="157"/>
    </location>
</feature>